<sequence length="366" mass="42141">MRSLRILIATHSPLSTEFGAGQMAINLAEAFREQGHDVTLWSPYPMPNMTRWWQGLQSLQLMRSKLDEFLESQKPFDIIDCYAPFITKKASRAGLVVARSVQPEILYILSQINNSQETGLRKLALLPFSYLFSIAHLFLLIQAWGRAKYILCLGSLELQWMKKWFPWWRNKLTYYKNALSKTDQVELAKVRLNRKKNQKEGTRFLWIGRWVAHKGIKELVDFIVKRAASYPQDTFTIAGCGNNAEKDFPIELIQSGTVKILPSFERIQLYYLLANHDMGLFTSRVEGWGLVLNEMLESGMPVFATPAGGVLDLQQFSKDMLRKFPPPLGQISNEQIISMCMDNYYSIFSWETIAKNYIDFIGNNIV</sequence>
<proteinExistence type="predicted"/>
<dbReference type="CDD" id="cd03801">
    <property type="entry name" value="GT4_PimA-like"/>
    <property type="match status" value="1"/>
</dbReference>
<gene>
    <name evidence="3" type="ORF">PCC6912_02340</name>
</gene>
<comment type="caution">
    <text evidence="3">The sequence shown here is derived from an EMBL/GenBank/DDBJ whole genome shotgun (WGS) entry which is preliminary data.</text>
</comment>
<feature type="domain" description="Glycosyl transferase family 1" evidence="2">
    <location>
        <begin position="195"/>
        <end position="312"/>
    </location>
</feature>
<dbReference type="PANTHER" id="PTHR12526">
    <property type="entry name" value="GLYCOSYLTRANSFERASE"/>
    <property type="match status" value="1"/>
</dbReference>
<protein>
    <recommendedName>
        <fullName evidence="2">Glycosyl transferase family 1 domain-containing protein</fullName>
    </recommendedName>
</protein>
<dbReference type="OrthoDB" id="509705at2"/>
<accession>A0A3S5K2J4</accession>
<dbReference type="Proteomes" id="UP000268857">
    <property type="component" value="Unassembled WGS sequence"/>
</dbReference>
<evidence type="ECO:0000313" key="4">
    <source>
        <dbReference type="Proteomes" id="UP000268857"/>
    </source>
</evidence>
<keyword evidence="1" id="KW-0812">Transmembrane</keyword>
<dbReference type="STRING" id="211165.GCA_000317285_05143"/>
<dbReference type="RefSeq" id="WP_016874293.1">
    <property type="nucleotide sequence ID" value="NZ_AJLN01000116.1"/>
</dbReference>
<dbReference type="AlphaFoldDB" id="A0A3S5K2J4"/>
<reference evidence="3 4" key="1">
    <citation type="journal article" date="2019" name="Genome Biol. Evol.">
        <title>Day and night: Metabolic profiles and evolutionary relationships of six axenic non-marine cyanobacteria.</title>
        <authorList>
            <person name="Will S.E."/>
            <person name="Henke P."/>
            <person name="Boedeker C."/>
            <person name="Huang S."/>
            <person name="Brinkmann H."/>
            <person name="Rohde M."/>
            <person name="Jarek M."/>
            <person name="Friedl T."/>
            <person name="Seufert S."/>
            <person name="Schumacher M."/>
            <person name="Overmann J."/>
            <person name="Neumann-Schaal M."/>
            <person name="Petersen J."/>
        </authorList>
    </citation>
    <scope>NUCLEOTIDE SEQUENCE [LARGE SCALE GENOMIC DNA]</scope>
    <source>
        <strain evidence="3 4">PCC 6912</strain>
    </source>
</reference>
<dbReference type="SUPFAM" id="SSF53756">
    <property type="entry name" value="UDP-Glycosyltransferase/glycogen phosphorylase"/>
    <property type="match status" value="1"/>
</dbReference>
<dbReference type="EMBL" id="RSCJ01000001">
    <property type="protein sequence ID" value="RUR86791.1"/>
    <property type="molecule type" value="Genomic_DNA"/>
</dbReference>
<organism evidence="3 4">
    <name type="scientific">Chlorogloeopsis fritschii PCC 6912</name>
    <dbReference type="NCBI Taxonomy" id="211165"/>
    <lineage>
        <taxon>Bacteria</taxon>
        <taxon>Bacillati</taxon>
        <taxon>Cyanobacteriota</taxon>
        <taxon>Cyanophyceae</taxon>
        <taxon>Nostocales</taxon>
        <taxon>Chlorogloeopsidaceae</taxon>
        <taxon>Chlorogloeopsis</taxon>
    </lineage>
</organism>
<dbReference type="Gene3D" id="3.40.50.2000">
    <property type="entry name" value="Glycogen Phosphorylase B"/>
    <property type="match status" value="1"/>
</dbReference>
<dbReference type="InterPro" id="IPR001296">
    <property type="entry name" value="Glyco_trans_1"/>
</dbReference>
<evidence type="ECO:0000313" key="3">
    <source>
        <dbReference type="EMBL" id="RUR86791.1"/>
    </source>
</evidence>
<dbReference type="GO" id="GO:0016757">
    <property type="term" value="F:glycosyltransferase activity"/>
    <property type="evidence" value="ECO:0007669"/>
    <property type="project" value="InterPro"/>
</dbReference>
<keyword evidence="1" id="KW-0472">Membrane</keyword>
<feature type="transmembrane region" description="Helical" evidence="1">
    <location>
        <begin position="123"/>
        <end position="145"/>
    </location>
</feature>
<keyword evidence="1" id="KW-1133">Transmembrane helix</keyword>
<evidence type="ECO:0000259" key="2">
    <source>
        <dbReference type="Pfam" id="PF00534"/>
    </source>
</evidence>
<evidence type="ECO:0000256" key="1">
    <source>
        <dbReference type="SAM" id="Phobius"/>
    </source>
</evidence>
<name>A0A3S5K2J4_CHLFR</name>
<keyword evidence="4" id="KW-1185">Reference proteome</keyword>
<dbReference type="Pfam" id="PF00534">
    <property type="entry name" value="Glycos_transf_1"/>
    <property type="match status" value="1"/>
</dbReference>